<keyword evidence="3" id="KW-0808">Transferase</keyword>
<dbReference type="Proteomes" id="UP001182304">
    <property type="component" value="Unassembled WGS sequence"/>
</dbReference>
<evidence type="ECO:0000259" key="1">
    <source>
        <dbReference type="PROSITE" id="PS51186"/>
    </source>
</evidence>
<evidence type="ECO:0000313" key="4">
    <source>
        <dbReference type="Proteomes" id="UP000540079"/>
    </source>
</evidence>
<gene>
    <name evidence="3" type="ORF">C2800_05625</name>
    <name evidence="2" type="ORF">NQF69_02240</name>
</gene>
<dbReference type="InterPro" id="IPR000182">
    <property type="entry name" value="GNAT_dom"/>
</dbReference>
<accession>A0A849CHD9</accession>
<sequence length="163" mass="18623">MVKIVECQQQHFHALSYSLSPEQAKFTALPSVWFADLNAKKPWKAFSILSDDEPVGFFVLDQGEDRQKYSDNPQAVLLRSMSIHPDFQGLGIAKQALSHQRLMPLLLHHFPSSHEIVLGVNHLNQRAYAFYLACGFKHTQRELMGIRGKQYILSLDFSICKHS</sequence>
<organism evidence="3 4">
    <name type="scientific">Pasteurella multocida</name>
    <dbReference type="NCBI Taxonomy" id="747"/>
    <lineage>
        <taxon>Bacteria</taxon>
        <taxon>Pseudomonadati</taxon>
        <taxon>Pseudomonadota</taxon>
        <taxon>Gammaproteobacteria</taxon>
        <taxon>Pasteurellales</taxon>
        <taxon>Pasteurellaceae</taxon>
        <taxon>Pasteurella</taxon>
    </lineage>
</organism>
<dbReference type="Gene3D" id="3.40.630.30">
    <property type="match status" value="1"/>
</dbReference>
<dbReference type="EMBL" id="PPVL01000004">
    <property type="protein sequence ID" value="NNI78902.1"/>
    <property type="molecule type" value="Genomic_DNA"/>
</dbReference>
<dbReference type="RefSeq" id="WP_014391012.1">
    <property type="nucleotide sequence ID" value="NZ_CP030096.1"/>
</dbReference>
<comment type="caution">
    <text evidence="3">The sequence shown here is derived from an EMBL/GenBank/DDBJ whole genome shotgun (WGS) entry which is preliminary data.</text>
</comment>
<protein>
    <submittedName>
        <fullName evidence="2 3">N-acetyltransferase</fullName>
    </submittedName>
</protein>
<dbReference type="SUPFAM" id="SSF55729">
    <property type="entry name" value="Acyl-CoA N-acyltransferases (Nat)"/>
    <property type="match status" value="1"/>
</dbReference>
<reference evidence="2" key="2">
    <citation type="submission" date="2022-07" db="EMBL/GenBank/DDBJ databases">
        <title>Sequence of Pasteurella multocoda 17BRD-035.</title>
        <authorList>
            <person name="Roy Chowdhury P."/>
            <person name="Alhamami T."/>
            <person name="Trott D.J."/>
            <person name="Djordvevic S.P."/>
        </authorList>
    </citation>
    <scope>NUCLEOTIDE SEQUENCE</scope>
    <source>
        <strain evidence="2">17BRD-035</strain>
    </source>
</reference>
<reference evidence="3 4" key="1">
    <citation type="journal article" date="2018" name="Front. Microbiol.">
        <title>Genetic and Phylogenetic Characteristics of Pasteurella multocida Isolates From Different Host Species.</title>
        <authorList>
            <person name="Peng Z."/>
            <person name="Liang W."/>
            <person name="Wang F."/>
            <person name="Xu Z."/>
            <person name="Xie Z."/>
            <person name="Lian Z."/>
            <person name="Hua L."/>
            <person name="Zhou R."/>
            <person name="Chen H."/>
            <person name="Wu B."/>
        </authorList>
    </citation>
    <scope>NUCLEOTIDE SEQUENCE [LARGE SCALE GENOMIC DNA]</scope>
    <source>
        <strain evidence="3 4">HNA06</strain>
    </source>
</reference>
<dbReference type="PROSITE" id="PS51186">
    <property type="entry name" value="GNAT"/>
    <property type="match status" value="1"/>
</dbReference>
<evidence type="ECO:0000313" key="3">
    <source>
        <dbReference type="EMBL" id="NNI78902.1"/>
    </source>
</evidence>
<proteinExistence type="predicted"/>
<dbReference type="Proteomes" id="UP000540079">
    <property type="component" value="Unassembled WGS sequence"/>
</dbReference>
<evidence type="ECO:0000313" key="2">
    <source>
        <dbReference type="EMBL" id="MDT3451589.1"/>
    </source>
</evidence>
<dbReference type="InterPro" id="IPR016181">
    <property type="entry name" value="Acyl_CoA_acyltransferase"/>
</dbReference>
<dbReference type="EMBL" id="JANIEN010000001">
    <property type="protein sequence ID" value="MDT3451589.1"/>
    <property type="molecule type" value="Genomic_DNA"/>
</dbReference>
<dbReference type="Pfam" id="PF00583">
    <property type="entry name" value="Acetyltransf_1"/>
    <property type="match status" value="1"/>
</dbReference>
<name>A0A849CHD9_PASMD</name>
<dbReference type="CDD" id="cd04301">
    <property type="entry name" value="NAT_SF"/>
    <property type="match status" value="1"/>
</dbReference>
<dbReference type="GO" id="GO:0016747">
    <property type="term" value="F:acyltransferase activity, transferring groups other than amino-acyl groups"/>
    <property type="evidence" value="ECO:0007669"/>
    <property type="project" value="InterPro"/>
</dbReference>
<feature type="domain" description="N-acetyltransferase" evidence="1">
    <location>
        <begin position="2"/>
        <end position="158"/>
    </location>
</feature>
<dbReference type="AlphaFoldDB" id="A0A849CHD9"/>